<dbReference type="InterPro" id="IPR008266">
    <property type="entry name" value="Tyr_kinase_AS"/>
</dbReference>
<evidence type="ECO:0000313" key="14">
    <source>
        <dbReference type="Proteomes" id="UP000053424"/>
    </source>
</evidence>
<reference evidence="13 14" key="1">
    <citation type="submission" date="2014-04" db="EMBL/GenBank/DDBJ databases">
        <authorList>
            <consortium name="DOE Joint Genome Institute"/>
            <person name="Kuo A."/>
            <person name="Gay G."/>
            <person name="Dore J."/>
            <person name="Kohler A."/>
            <person name="Nagy L.G."/>
            <person name="Floudas D."/>
            <person name="Copeland A."/>
            <person name="Barry K.W."/>
            <person name="Cichocki N."/>
            <person name="Veneault-Fourrey C."/>
            <person name="LaButti K."/>
            <person name="Lindquist E.A."/>
            <person name="Lipzen A."/>
            <person name="Lundell T."/>
            <person name="Morin E."/>
            <person name="Murat C."/>
            <person name="Sun H."/>
            <person name="Tunlid A."/>
            <person name="Henrissat B."/>
            <person name="Grigoriev I.V."/>
            <person name="Hibbett D.S."/>
            <person name="Martin F."/>
            <person name="Nordberg H.P."/>
            <person name="Cantor M.N."/>
            <person name="Hua S.X."/>
        </authorList>
    </citation>
    <scope>NUCLEOTIDE SEQUENCE [LARGE SCALE GENOMIC DNA]</scope>
    <source>
        <strain evidence="14">h7</strain>
    </source>
</reference>
<keyword evidence="4" id="KW-0808">Transferase</keyword>
<dbReference type="InterPro" id="IPR017441">
    <property type="entry name" value="Protein_kinase_ATP_BS"/>
</dbReference>
<reference evidence="14" key="2">
    <citation type="submission" date="2015-01" db="EMBL/GenBank/DDBJ databases">
        <title>Evolutionary Origins and Diversification of the Mycorrhizal Mutualists.</title>
        <authorList>
            <consortium name="DOE Joint Genome Institute"/>
            <consortium name="Mycorrhizal Genomics Consortium"/>
            <person name="Kohler A."/>
            <person name="Kuo A."/>
            <person name="Nagy L.G."/>
            <person name="Floudas D."/>
            <person name="Copeland A."/>
            <person name="Barry K.W."/>
            <person name="Cichocki N."/>
            <person name="Veneault-Fourrey C."/>
            <person name="LaButti K."/>
            <person name="Lindquist E.A."/>
            <person name="Lipzen A."/>
            <person name="Lundell T."/>
            <person name="Morin E."/>
            <person name="Murat C."/>
            <person name="Riley R."/>
            <person name="Ohm R."/>
            <person name="Sun H."/>
            <person name="Tunlid A."/>
            <person name="Henrissat B."/>
            <person name="Grigoriev I.V."/>
            <person name="Hibbett D.S."/>
            <person name="Martin F."/>
        </authorList>
    </citation>
    <scope>NUCLEOTIDE SEQUENCE [LARGE SCALE GENOMIC DNA]</scope>
    <source>
        <strain evidence="14">h7</strain>
    </source>
</reference>
<evidence type="ECO:0000259" key="12">
    <source>
        <dbReference type="PROSITE" id="PS50011"/>
    </source>
</evidence>
<dbReference type="GO" id="GO:0005524">
    <property type="term" value="F:ATP binding"/>
    <property type="evidence" value="ECO:0007669"/>
    <property type="project" value="UniProtKB-UniRule"/>
</dbReference>
<dbReference type="InterPro" id="IPR011009">
    <property type="entry name" value="Kinase-like_dom_sf"/>
</dbReference>
<dbReference type="PROSITE" id="PS00109">
    <property type="entry name" value="PROTEIN_KINASE_TYR"/>
    <property type="match status" value="1"/>
</dbReference>
<evidence type="ECO:0000256" key="3">
    <source>
        <dbReference type="ARBA" id="ARBA00022527"/>
    </source>
</evidence>
<dbReference type="EC" id="2.7.11.1" evidence="2"/>
<dbReference type="EMBL" id="KN831800">
    <property type="protein sequence ID" value="KIM37036.1"/>
    <property type="molecule type" value="Genomic_DNA"/>
</dbReference>
<evidence type="ECO:0000256" key="2">
    <source>
        <dbReference type="ARBA" id="ARBA00012513"/>
    </source>
</evidence>
<dbReference type="Proteomes" id="UP000053424">
    <property type="component" value="Unassembled WGS sequence"/>
</dbReference>
<dbReference type="PANTHER" id="PTHR43671">
    <property type="entry name" value="SERINE/THREONINE-PROTEIN KINASE NEK"/>
    <property type="match status" value="1"/>
</dbReference>
<dbReference type="PROSITE" id="PS50011">
    <property type="entry name" value="PROTEIN_KINASE_DOM"/>
    <property type="match status" value="1"/>
</dbReference>
<dbReference type="InterPro" id="IPR050660">
    <property type="entry name" value="NEK_Ser/Thr_kinase"/>
</dbReference>
<evidence type="ECO:0000256" key="10">
    <source>
        <dbReference type="PROSITE-ProRule" id="PRU10141"/>
    </source>
</evidence>
<protein>
    <recommendedName>
        <fullName evidence="2">non-specific serine/threonine protein kinase</fullName>
        <ecNumber evidence="2">2.7.11.1</ecNumber>
    </recommendedName>
</protein>
<comment type="catalytic activity">
    <reaction evidence="9">
        <text>L-seryl-[protein] + ATP = O-phospho-L-seryl-[protein] + ADP + H(+)</text>
        <dbReference type="Rhea" id="RHEA:17989"/>
        <dbReference type="Rhea" id="RHEA-COMP:9863"/>
        <dbReference type="Rhea" id="RHEA-COMP:11604"/>
        <dbReference type="ChEBI" id="CHEBI:15378"/>
        <dbReference type="ChEBI" id="CHEBI:29999"/>
        <dbReference type="ChEBI" id="CHEBI:30616"/>
        <dbReference type="ChEBI" id="CHEBI:83421"/>
        <dbReference type="ChEBI" id="CHEBI:456216"/>
        <dbReference type="EC" id="2.7.11.1"/>
    </reaction>
</comment>
<gene>
    <name evidence="13" type="ORF">M413DRAFT_423881</name>
</gene>
<comment type="catalytic activity">
    <reaction evidence="8">
        <text>L-threonyl-[protein] + ATP = O-phospho-L-threonyl-[protein] + ADP + H(+)</text>
        <dbReference type="Rhea" id="RHEA:46608"/>
        <dbReference type="Rhea" id="RHEA-COMP:11060"/>
        <dbReference type="Rhea" id="RHEA-COMP:11605"/>
        <dbReference type="ChEBI" id="CHEBI:15378"/>
        <dbReference type="ChEBI" id="CHEBI:30013"/>
        <dbReference type="ChEBI" id="CHEBI:30616"/>
        <dbReference type="ChEBI" id="CHEBI:61977"/>
        <dbReference type="ChEBI" id="CHEBI:456216"/>
        <dbReference type="EC" id="2.7.11.1"/>
    </reaction>
</comment>
<dbReference type="STRING" id="686832.A0A0C3C018"/>
<dbReference type="AlphaFoldDB" id="A0A0C3C018"/>
<dbReference type="PROSITE" id="PS00107">
    <property type="entry name" value="PROTEIN_KINASE_ATP"/>
    <property type="match status" value="1"/>
</dbReference>
<dbReference type="OrthoDB" id="4062651at2759"/>
<dbReference type="SMART" id="SM00220">
    <property type="entry name" value="S_TKc"/>
    <property type="match status" value="1"/>
</dbReference>
<sequence>MFLRGFFKSFVAKCRRKRIDKGQRDIPGALNSSISASGTDTQEELSTLEECATSSRHTSDAPLVQLQKDEKVVTSPLALPARDPISLEKRCPGAGEGEPSKRDIGTILKDIQVAFQNLKRADQDVASSPPMLEEQLAADGGASSSRDPPPEMPHPQSEGEIIGAGGTATVYRIFSESLGRYRAVKVIQLCAEDIRRVVVYASREASIFKKVQKGKEEARALGKTVHPGLERVLGGPDDFVNLGDNGCLRIETASRDFYPTNLSAYQGILSQDQEALMTIIVEIAEGLNYLHIIGIVHNDITLWNIFLTRTGHCVIGDYGSSLDFERFKIPALGLVPSSAVKLISAGSIAPEVAAASTTQTFGAWGFWHQMFDPQRPHNHLDYIAMGLFYPSIIQSNMEEKNVPESVITLLLGMCQLQAFNRPNAADVLREISQRGWWPQADSIDPSKPSPLSRYPLPARPPVQPDFIPGPKVFPYAASDVIEIFQLFWS</sequence>
<keyword evidence="3" id="KW-0723">Serine/threonine-protein kinase</keyword>
<proteinExistence type="inferred from homology"/>
<evidence type="ECO:0000256" key="11">
    <source>
        <dbReference type="SAM" id="MobiDB-lite"/>
    </source>
</evidence>
<evidence type="ECO:0000256" key="9">
    <source>
        <dbReference type="ARBA" id="ARBA00048679"/>
    </source>
</evidence>
<evidence type="ECO:0000256" key="4">
    <source>
        <dbReference type="ARBA" id="ARBA00022679"/>
    </source>
</evidence>
<evidence type="ECO:0000256" key="7">
    <source>
        <dbReference type="ARBA" id="ARBA00022840"/>
    </source>
</evidence>
<keyword evidence="7 10" id="KW-0067">ATP-binding</keyword>
<dbReference type="GO" id="GO:0004674">
    <property type="term" value="F:protein serine/threonine kinase activity"/>
    <property type="evidence" value="ECO:0007669"/>
    <property type="project" value="UniProtKB-KW"/>
</dbReference>
<comment type="similarity">
    <text evidence="1">Belongs to the protein kinase superfamily. NEK Ser/Thr protein kinase family. NIMA subfamily.</text>
</comment>
<evidence type="ECO:0000256" key="8">
    <source>
        <dbReference type="ARBA" id="ARBA00047899"/>
    </source>
</evidence>
<dbReference type="Gene3D" id="1.10.510.10">
    <property type="entry name" value="Transferase(Phosphotransferase) domain 1"/>
    <property type="match status" value="1"/>
</dbReference>
<dbReference type="PANTHER" id="PTHR43671:SF98">
    <property type="entry name" value="SERINE_THREONINE-PROTEIN KINASE NEK11"/>
    <property type="match status" value="1"/>
</dbReference>
<evidence type="ECO:0000256" key="6">
    <source>
        <dbReference type="ARBA" id="ARBA00022777"/>
    </source>
</evidence>
<dbReference type="HOGENOM" id="CLU_557832_0_0_1"/>
<feature type="binding site" evidence="10">
    <location>
        <position position="185"/>
    </location>
    <ligand>
        <name>ATP</name>
        <dbReference type="ChEBI" id="CHEBI:30616"/>
    </ligand>
</feature>
<keyword evidence="14" id="KW-1185">Reference proteome</keyword>
<feature type="region of interest" description="Disordered" evidence="11">
    <location>
        <begin position="136"/>
        <end position="162"/>
    </location>
</feature>
<name>A0A0C3C018_HEBCY</name>
<feature type="domain" description="Protein kinase" evidence="12">
    <location>
        <begin position="156"/>
        <end position="437"/>
    </location>
</feature>
<dbReference type="InterPro" id="IPR000719">
    <property type="entry name" value="Prot_kinase_dom"/>
</dbReference>
<evidence type="ECO:0000313" key="13">
    <source>
        <dbReference type="EMBL" id="KIM37036.1"/>
    </source>
</evidence>
<dbReference type="SUPFAM" id="SSF56112">
    <property type="entry name" value="Protein kinase-like (PK-like)"/>
    <property type="match status" value="1"/>
</dbReference>
<organism evidence="13 14">
    <name type="scientific">Hebeloma cylindrosporum</name>
    <dbReference type="NCBI Taxonomy" id="76867"/>
    <lineage>
        <taxon>Eukaryota</taxon>
        <taxon>Fungi</taxon>
        <taxon>Dikarya</taxon>
        <taxon>Basidiomycota</taxon>
        <taxon>Agaricomycotina</taxon>
        <taxon>Agaricomycetes</taxon>
        <taxon>Agaricomycetidae</taxon>
        <taxon>Agaricales</taxon>
        <taxon>Agaricineae</taxon>
        <taxon>Hymenogastraceae</taxon>
        <taxon>Hebeloma</taxon>
    </lineage>
</organism>
<accession>A0A0C3C018</accession>
<evidence type="ECO:0000256" key="1">
    <source>
        <dbReference type="ARBA" id="ARBA00010886"/>
    </source>
</evidence>
<evidence type="ECO:0000256" key="5">
    <source>
        <dbReference type="ARBA" id="ARBA00022741"/>
    </source>
</evidence>
<keyword evidence="6" id="KW-0418">Kinase</keyword>
<dbReference type="Gene3D" id="3.30.200.20">
    <property type="entry name" value="Phosphorylase Kinase, domain 1"/>
    <property type="match status" value="1"/>
</dbReference>
<dbReference type="Pfam" id="PF00069">
    <property type="entry name" value="Pkinase"/>
    <property type="match status" value="1"/>
</dbReference>
<keyword evidence="5 10" id="KW-0547">Nucleotide-binding</keyword>